<reference evidence="3" key="7">
    <citation type="journal article" date="2005" name="Science">
        <title>The Transcriptional Landscape of the Mammalian Genome.</title>
        <authorList>
            <consortium name="The FANTOM Consortium"/>
            <consortium name="Riken Genome Exploration Research Group and Genome Science Group (Genome Network Project Core Group)"/>
        </authorList>
    </citation>
    <scope>NUCLEOTIDE SEQUENCE</scope>
    <source>
        <strain evidence="3">C57BL/6J</strain>
        <tissue evidence="3">Thymus</tissue>
    </source>
</reference>
<evidence type="ECO:0000313" key="3">
    <source>
        <dbReference type="EMBL" id="BAC27174.1"/>
    </source>
</evidence>
<protein>
    <submittedName>
        <fullName evidence="3">Uncharacterized protein</fullName>
    </submittedName>
</protein>
<evidence type="ECO:0000313" key="4">
    <source>
        <dbReference type="MGI" id="MGI:1338864"/>
    </source>
</evidence>
<feature type="region of interest" description="Disordered" evidence="1">
    <location>
        <begin position="60"/>
        <end position="126"/>
    </location>
</feature>
<name>Q8CD99_MOUSE</name>
<feature type="chain" id="PRO_5004307387" evidence="2">
    <location>
        <begin position="23"/>
        <end position="134"/>
    </location>
</feature>
<reference evidence="3" key="2">
    <citation type="journal article" date="2000" name="Genome Res.">
        <title>Normalization and subtraction of cap-trapper-selected cDNAs to prepare full-length cDNA libraries for rapid discovery of new genes.</title>
        <authorList>
            <person name="Carninci P."/>
            <person name="Shibata Y."/>
            <person name="Hayatsu N."/>
            <person name="Sugahara Y."/>
            <person name="Shibata K."/>
            <person name="Itoh M."/>
            <person name="Konno H."/>
            <person name="Okazaki Y."/>
            <person name="Muramatsu M."/>
            <person name="Hayashizaki Y."/>
        </authorList>
    </citation>
    <scope>NUCLEOTIDE SEQUENCE</scope>
    <source>
        <strain evidence="3">C57BL/6J</strain>
        <tissue evidence="3">Thymus</tissue>
    </source>
</reference>
<sequence>ERLRWLSSRLCALPLLLSPGLAAPAFASATPPLPSSGRSLFPRRLHLLLHLLAAAQDRRPRDELWGSSQVRRPVRAGSERVAEGPTQARRQREVGGGWARPCGRASRGPGPSPHAGPSRRRRALRRRSWALCRS</sequence>
<reference evidence="3" key="1">
    <citation type="journal article" date="1999" name="Methods Enzymol.">
        <title>High-efficiency full-length cDNA cloning.</title>
        <authorList>
            <person name="Carninci P."/>
            <person name="Hayashizaki Y."/>
        </authorList>
    </citation>
    <scope>NUCLEOTIDE SEQUENCE</scope>
    <source>
        <strain evidence="3">C57BL/6J</strain>
        <tissue evidence="3">Thymus</tissue>
    </source>
</reference>
<gene>
    <name evidence="4" type="primary">Stau1</name>
</gene>
<evidence type="ECO:0000256" key="1">
    <source>
        <dbReference type="SAM" id="MobiDB-lite"/>
    </source>
</evidence>
<feature type="signal peptide" evidence="2">
    <location>
        <begin position="1"/>
        <end position="22"/>
    </location>
</feature>
<keyword evidence="2" id="KW-0732">Signal</keyword>
<dbReference type="MGI" id="MGI:1338864">
    <property type="gene designation" value="Stau1"/>
</dbReference>
<dbReference type="AlphaFoldDB" id="Q8CD99"/>
<reference evidence="3" key="8">
    <citation type="journal article" date="2005" name="Science">
        <title>Antisense Transcription in the Mammalian Transcriptome.</title>
        <authorList>
            <consortium name="RIKEN Genome Exploration Research Group and Genome Science Group (Genome Network Project Core Group) and the FANTOM Consortium"/>
        </authorList>
    </citation>
    <scope>NUCLEOTIDE SEQUENCE</scope>
    <source>
        <strain evidence="3">C57BL/6J</strain>
        <tissue evidence="3">Thymus</tissue>
    </source>
</reference>
<reference evidence="3" key="5">
    <citation type="submission" date="2001-07" db="EMBL/GenBank/DDBJ databases">
        <authorList>
            <person name="Adachi J."/>
            <person name="Aizawa K."/>
            <person name="Akimura T."/>
            <person name="Arakawa T."/>
            <person name="Bono H."/>
            <person name="Carninci P."/>
            <person name="Fukuda S."/>
            <person name="Furuno M."/>
            <person name="Hanagaki T."/>
            <person name="Hara A."/>
            <person name="Hashizume W."/>
            <person name="Hayashida K."/>
            <person name="Hayatsu N."/>
            <person name="Hiramoto K."/>
            <person name="Hiraoka T."/>
            <person name="Hirozane T."/>
            <person name="Hori F."/>
            <person name="Imotani K."/>
            <person name="Ishii Y."/>
            <person name="Itoh M."/>
            <person name="Kagawa I."/>
            <person name="Kasukawa T."/>
            <person name="Katoh H."/>
            <person name="Kawai J."/>
            <person name="Kojima Y."/>
            <person name="Kondo S."/>
            <person name="Konno H."/>
            <person name="Kouda M."/>
            <person name="Koya S."/>
            <person name="Kurihara C."/>
            <person name="Matsuyama T."/>
            <person name="Miyazaki A."/>
            <person name="Murata M."/>
            <person name="Nakamura M."/>
            <person name="Nishi K."/>
            <person name="Nomura K."/>
            <person name="Numazaki R."/>
            <person name="Ohno M."/>
            <person name="Ohsato N."/>
            <person name="Okazaki Y."/>
            <person name="Saito R."/>
            <person name="Saitoh H."/>
            <person name="Sakai C."/>
            <person name="Sakai K."/>
            <person name="Sakazume N."/>
            <person name="Sano H."/>
            <person name="Sasaki D."/>
            <person name="Shibata K."/>
            <person name="Shinagawa A."/>
            <person name="Shiraki T."/>
            <person name="Sogabe Y."/>
            <person name="Tagami M."/>
            <person name="Tagawa A."/>
            <person name="Takahashi F."/>
            <person name="Takaku-Akahira S."/>
            <person name="Takeda Y."/>
            <person name="Tanaka T."/>
            <person name="Tomaru A."/>
            <person name="Toya T."/>
            <person name="Yasunishi A."/>
            <person name="Muramatsu M."/>
            <person name="Hayashizaki Y."/>
        </authorList>
    </citation>
    <scope>NUCLEOTIDE SEQUENCE</scope>
    <source>
        <strain evidence="3">C57BL/6J</strain>
        <tissue evidence="3">Thymus</tissue>
    </source>
</reference>
<proteinExistence type="evidence at transcript level"/>
<reference evidence="3" key="4">
    <citation type="journal article" date="2001" name="Nature">
        <title>Functional annotation of a full-length mouse cDNA collection.</title>
        <authorList>
            <consortium name="The RIKEN Genome Exploration Research Group Phase II Team and the FANTOM Consortium"/>
        </authorList>
    </citation>
    <scope>NUCLEOTIDE SEQUENCE</scope>
    <source>
        <strain evidence="3">C57BL/6J</strain>
        <tissue evidence="3">Thymus</tissue>
    </source>
</reference>
<reference evidence="3" key="3">
    <citation type="journal article" date="2000" name="Genome Res.">
        <title>RIKEN integrated sequence analysis (RISA) system--384-format sequencing pipeline with 384 multicapillary sequencer.</title>
        <authorList>
            <person name="Shibata K."/>
            <person name="Itoh M."/>
            <person name="Aizawa K."/>
            <person name="Nagaoka S."/>
            <person name="Sasaki N."/>
            <person name="Carninci P."/>
            <person name="Konno H."/>
            <person name="Akiyama J."/>
            <person name="Nishi K."/>
            <person name="Kitsunai T."/>
            <person name="Tashiro H."/>
            <person name="Itoh M."/>
            <person name="Sumi N."/>
            <person name="Ishii Y."/>
            <person name="Nakamura S."/>
            <person name="Hazama M."/>
            <person name="Nishine T."/>
            <person name="Harada A."/>
            <person name="Yamamoto R."/>
            <person name="Matsumoto H."/>
            <person name="Sakaguchi S."/>
            <person name="Ikegami T."/>
            <person name="Kashiwagi K."/>
            <person name="Fujiwake S."/>
            <person name="Inoue K."/>
            <person name="Togawa Y."/>
            <person name="Izawa M."/>
            <person name="Ohara E."/>
            <person name="Watahiki M."/>
            <person name="Yoneda Y."/>
            <person name="Ishikawa T."/>
            <person name="Ozawa K."/>
            <person name="Tanaka T."/>
            <person name="Matsuura S."/>
            <person name="Kawai J."/>
            <person name="Okazaki Y."/>
            <person name="Muramatsu M."/>
            <person name="Inoue Y."/>
            <person name="Kira A."/>
            <person name="Hayashizaki Y."/>
        </authorList>
    </citation>
    <scope>NUCLEOTIDE SEQUENCE</scope>
    <source>
        <strain evidence="3">C57BL/6J</strain>
        <tissue evidence="3">Thymus</tissue>
    </source>
</reference>
<reference evidence="3" key="6">
    <citation type="journal article" date="2002" name="Nature">
        <title>Analysis of the mouse transcriptome based on functional annotation of 60,770 full-length cDNAs.</title>
        <authorList>
            <consortium name="The FANTOM Consortium and the RIKEN Genome Exploration Research Group Phase I and II Team"/>
        </authorList>
    </citation>
    <scope>NUCLEOTIDE SEQUENCE</scope>
    <source>
        <strain evidence="3">C57BL/6J</strain>
        <tissue evidence="3">Thymus</tissue>
    </source>
</reference>
<feature type="non-terminal residue" evidence="3">
    <location>
        <position position="1"/>
    </location>
</feature>
<accession>Q8CD99</accession>
<organism evidence="3">
    <name type="scientific">Mus musculus</name>
    <name type="common">Mouse</name>
    <dbReference type="NCBI Taxonomy" id="10090"/>
    <lineage>
        <taxon>Eukaryota</taxon>
        <taxon>Metazoa</taxon>
        <taxon>Chordata</taxon>
        <taxon>Craniata</taxon>
        <taxon>Vertebrata</taxon>
        <taxon>Euteleostomi</taxon>
        <taxon>Mammalia</taxon>
        <taxon>Eutheria</taxon>
        <taxon>Euarchontoglires</taxon>
        <taxon>Glires</taxon>
        <taxon>Rodentia</taxon>
        <taxon>Myomorpha</taxon>
        <taxon>Muroidea</taxon>
        <taxon>Muridae</taxon>
        <taxon>Murinae</taxon>
        <taxon>Mus</taxon>
        <taxon>Mus</taxon>
    </lineage>
</organism>
<dbReference type="AGR" id="MGI:1338864"/>
<evidence type="ECO:0000256" key="2">
    <source>
        <dbReference type="SAM" id="SignalP"/>
    </source>
</evidence>
<dbReference type="EMBL" id="AK030890">
    <property type="protein sequence ID" value="BAC27174.1"/>
    <property type="molecule type" value="mRNA"/>
</dbReference>
<feature type="compositionally biased region" description="Basic residues" evidence="1">
    <location>
        <begin position="117"/>
        <end position="126"/>
    </location>
</feature>